<dbReference type="GeneTree" id="ENSGT00940000156359"/>
<dbReference type="PROSITE" id="PS00678">
    <property type="entry name" value="WD_REPEATS_1"/>
    <property type="match status" value="1"/>
</dbReference>
<dbReference type="InterPro" id="IPR036372">
    <property type="entry name" value="BEACH_dom_sf"/>
</dbReference>
<feature type="repeat" description="WD" evidence="3">
    <location>
        <begin position="3524"/>
        <end position="3558"/>
    </location>
</feature>
<evidence type="ECO:0000256" key="3">
    <source>
        <dbReference type="PROSITE-ProRule" id="PRU00221"/>
    </source>
</evidence>
<dbReference type="CDD" id="cd06071">
    <property type="entry name" value="Beach"/>
    <property type="match status" value="1"/>
</dbReference>
<reference evidence="7" key="2">
    <citation type="submission" date="2025-08" db="UniProtKB">
        <authorList>
            <consortium name="Ensembl"/>
        </authorList>
    </citation>
    <scope>IDENTIFICATION</scope>
</reference>
<dbReference type="FunFam" id="1.10.1540.10:FF:000001">
    <property type="entry name" value="neurobeachin isoform X1"/>
    <property type="match status" value="1"/>
</dbReference>
<evidence type="ECO:0000256" key="1">
    <source>
        <dbReference type="ARBA" id="ARBA00022574"/>
    </source>
</evidence>
<feature type="compositionally biased region" description="Polar residues" evidence="4">
    <location>
        <begin position="131"/>
        <end position="140"/>
    </location>
</feature>
<feature type="compositionally biased region" description="Basic and acidic residues" evidence="4">
    <location>
        <begin position="117"/>
        <end position="130"/>
    </location>
</feature>
<dbReference type="InterPro" id="IPR036322">
    <property type="entry name" value="WD40_repeat_dom_sf"/>
</dbReference>
<feature type="region of interest" description="Disordered" evidence="4">
    <location>
        <begin position="1381"/>
        <end position="1424"/>
    </location>
</feature>
<dbReference type="InterPro" id="IPR050865">
    <property type="entry name" value="BEACH_Domain"/>
</dbReference>
<evidence type="ECO:0000256" key="2">
    <source>
        <dbReference type="ARBA" id="ARBA00022737"/>
    </source>
</evidence>
<dbReference type="Pfam" id="PF14844">
    <property type="entry name" value="PH_BEACH"/>
    <property type="match status" value="1"/>
</dbReference>
<dbReference type="InterPro" id="IPR011993">
    <property type="entry name" value="PH-like_dom_sf"/>
</dbReference>
<feature type="compositionally biased region" description="Basic and acidic residues" evidence="4">
    <location>
        <begin position="1408"/>
        <end position="1420"/>
    </location>
</feature>
<dbReference type="Pfam" id="PF00400">
    <property type="entry name" value="WD40"/>
    <property type="match status" value="1"/>
</dbReference>
<dbReference type="CDD" id="cd01201">
    <property type="entry name" value="PH_BEACH"/>
    <property type="match status" value="1"/>
</dbReference>
<dbReference type="InterPro" id="IPR019775">
    <property type="entry name" value="WD40_repeat_CS"/>
</dbReference>
<dbReference type="InterPro" id="IPR016024">
    <property type="entry name" value="ARM-type_fold"/>
</dbReference>
<dbReference type="PROSITE" id="PS51783">
    <property type="entry name" value="PH_BEACH"/>
    <property type="match status" value="1"/>
</dbReference>
<dbReference type="FunFam" id="2.130.10.10:FF:000292">
    <property type="entry name" value="Lysosomal trafficking regulator"/>
    <property type="match status" value="1"/>
</dbReference>
<dbReference type="SMART" id="SM01026">
    <property type="entry name" value="Beach"/>
    <property type="match status" value="1"/>
</dbReference>
<keyword evidence="8" id="KW-1185">Reference proteome</keyword>
<evidence type="ECO:0000313" key="8">
    <source>
        <dbReference type="Proteomes" id="UP000694395"/>
    </source>
</evidence>
<dbReference type="SUPFAM" id="SSF48371">
    <property type="entry name" value="ARM repeat"/>
    <property type="match status" value="1"/>
</dbReference>
<dbReference type="Gene3D" id="2.130.10.10">
    <property type="entry name" value="YVTN repeat-like/Quinoprotein amine dehydrogenase"/>
    <property type="match status" value="1"/>
</dbReference>
<dbReference type="SUPFAM" id="SSF50978">
    <property type="entry name" value="WD40 repeat-like"/>
    <property type="match status" value="1"/>
</dbReference>
<dbReference type="PANTHER" id="PTHR13743:SF86">
    <property type="entry name" value="LYSOSOMAL-TRAFFICKING REGULATOR"/>
    <property type="match status" value="1"/>
</dbReference>
<reference evidence="7" key="1">
    <citation type="submission" date="2020-07" db="EMBL/GenBank/DDBJ databases">
        <title>A long reads based de novo assembly of the rainbow trout Arlee double haploid line genome.</title>
        <authorList>
            <person name="Gao G."/>
            <person name="Palti Y."/>
        </authorList>
    </citation>
    <scope>NUCLEOTIDE SEQUENCE [LARGE SCALE GENOMIC DNA]</scope>
</reference>
<feature type="compositionally biased region" description="Basic and acidic residues" evidence="4">
    <location>
        <begin position="1075"/>
        <end position="1084"/>
    </location>
</feature>
<dbReference type="SMART" id="SM00320">
    <property type="entry name" value="WD40"/>
    <property type="match status" value="4"/>
</dbReference>
<dbReference type="SUPFAM" id="SSF81837">
    <property type="entry name" value="BEACH domain"/>
    <property type="match status" value="1"/>
</dbReference>
<sequence length="3713" mass="412565">MSGASNTLAREFLTDVHQLCSAVAQRAESRGEEDEESHMVALGEYLVRGRGFLLLSALDSIIDQELTCREELLTLLLSLLPLVWKIPVQEEKAPDFTLLSLLEVFLSREVNAVPQRAGKDQKTGALHSEKQSCGGSSSTWKVLRRSRRTAQRYSVRDARRSQLSTSDSDANSDNKAVTGGTGGVRSRRSRGSTICVSCQHHRSEAPLLPSPPVPPPEKTMALPFPLYPQPRSLGGSQTTLDTETLTDPAAMSIFNRMENSPFDLCHVLLSLLEKVCKFDMSINHNPGLAVSVVPTLTEILTEFGDCCGPGGGGEGVEELAGGWTEEPIALVQRMLLRTILHLMSVDVGQSEALPDSLRRSLTDLLRATLKIRSCLERQVDPFAPRTKKTLQEVQEDFSFSRWRHRSLLLPELLEGVLQVLLGCLHASAPNPFFFSQALELLHEFIQHRGLELFEVTVLRLEGLGRVGGEAADRLKGLISGVLKIISSVKTAKSEQLHQSVCARRRHRRCEYSHFLHHHRDLSGLPVSAFKQAARRNPFEETEGKEGLDDVVRYPERCCCLAACAHQCLRLLQRLSSSGPAVLQVLAGVQAVGICCCMDPRSVVGPLLHAFQAPGLRTYQSHILSVLSRLILDQLGGGQPSEKAKLASCNICTLDSSQLPGLEETLQQGEVGVSSPTLSYRSHGILPSGGGAEDMLWKWDALEAYQGLVFGEDQALSQQVAGHMCHLMLRGNAVVQWQLYTHIFNPVLQRGVELVHHAQQLGVSTACSQVCSYHVQCLPVEVLLVYLQTLPTLLKSRVIRNLFLSCNGLNQVTELIYLDQTRAWALKVFETLILGVGVEHQDPDPEHAEAQEREATLGLAEELGSRGAGSTAGPIGEGGPQSLSKFYECLKEARPRSRIGQGAGRGRGRGETHLNTINLFLCVAFLCVSKEADSDRDSVNDSEDTSGYDSTASEPLGGRLPCLSPDSVALPSKEQVRRAADVWSVCRWIYLASPVFQRQFYRLGGLDVCSRLMTMLIQKLTSHTTEGKCSTVQSSDSFLTFFLKGSTTTTLGVEDPGQHPAEAVSPGQGGQGEGKGTQKDPSRRLEEEWPLQSIRMLEALLAICLHSANSGLQRIEPELSFQLQSVEETLLEVRDQLSHSGVVNSDLAVPLFDLLLRVALAEVCSSPEPQEDKSVVPAGDLSEAEEGDEVQGCGEAPVLGEEEGYEADSESNPEDMAKQEEAVAFTAKSPGRGGRGVLLFPEICLMELQLLASGSPDLEVLGHVFHSLLGAVRANPRNAALLYHQGAVKTILTAFQSILSQSDSSYEDCQTVLVELLVAMMSQRITAEELALLIRLFQEKNPPTDILLKGVLQIVQANVDMEPLYFLSYPMILGGASFPGGTSPGSRQNGGAGGKGVGMLWKGGKLSPGRREGDGREEPGHLRTSPWHVAPLHLPLVGQNCWPHMASGFSASVWIKVAENEEGEGHTEKGKKEGKAPTLEPNLGTIPDGQRVVEESLIHVLSMGSKAMMLQVWADLSTGVFTFRMCIDPNDEMKAGLLAQAVSGEGLVSPGSWHHLGISYTQQPEGKKNIHGRLALWVNGVRKCEVSLDYMLPRKSSLSSDSNKTFCLLGHCTGHSEDVTRHGGQYDMGTVLLFNGSRIGSEEAFYLYASGPDLTSIMPCKYGKPSGTFSKYVTTDALKCDTVRELMMKNKDVDTAALIECLAVVYAPSSPRVYTIYEPVIRLKGQAKTMVSQRPFSSREVQSAVLETHILRTMLPAEPQGLQNVLHKIGGTGSFVFLFARVVELSDSEQTQALALQVLLSLAKYNQHRINEMDCYHGYSMIHQVLIKSKCIVGYHILKTLLDGSCSSPILTLGDDGQFHLDTESTAVVQDIKLLSEVLLDWKIWAKAQGGVWETLLAGLEILIRVHHPQQVFNIRQFLKAQVVHRFLLTCQVLQEHRDEHLTSIPQEVCLSFVKIIQEVLGSPPDLDLLRLVYNFLLAVHPPTNTYVCHTPTSFYFSLHIDGNLYQEKVQSIMYMRNINSGWKSAGSSVVSLSTAVFTEDPLPEEHLYANILPGNLSPFLPCLGHGGAGSPREGQEGEGVTLGSTETLKRGGGGVGEEQLLSSCESAKTICDSREGGEAPHTPSISIEEVEVDGEERMEERGEVDSLVEGSVGGAESEDRFDWASDEVPQRPDSLKGITSFQRSSSNLASLGLAFPAQNGNLALGRWPSVADRGTLPEDWESYSYSPGYERAYSKDSSNDSTEDCLVLICYGLYDLLRGVLLLLPDLMLHEVMDKLVQPEALIVLVNHSSPLIQQGVMKLLDAYFSRAFKEQKEKFLKNHGFSLLANQLYLHQGTQGLLEVFLEMLFGRPVGLEEDLDLEDMETISPFRKRCIIPVLGLIENSLCENSLVHNVLCMLLQLVNACPKLADILLDHGLLYVLFNTLSTLNGMEHGIPLNDYKLLVVDIQQLLVAVTIHSCSSSGAQYFRIIEDLITLLGFMETSKMKRTQEMAVALQFRVLQSAIEFIKTTANQDPQKLSSSVNVPTSSHHAIYQKRKSIAGRRRFSLAQSDSLLTRMRSVASDELNQMMQRRMSQENPIRASETEFIQRLQRLVVLAVNRLIYHGKYGKTGSSIMVNMVKQSFQKDILRLMMDGIKISLGSTGRGGAPRQQWRRILWSCRDTFRVQIGRLLVHTLSPALPLRDRKEALEFVFDPANPDFLKESLSPGLEHGPKLAMYLYEMLHDHKDALTKEEQSTLVNFMTSLKLWGHRCIPPSAPHKPDLLKAIKEEQLKYEADEKSSKLAWEKKISNTQKSLIQRLDGKSKDISKIAADITQNVSLRQGMERKKVIQHIRGLYKIDLSASRHWQELVQQLTHDRAVWYDQTSYPTSWQLDPTEGPNRERRRLQRCYLTIPNKYLLKDRRKPDAARAPLSFLFEDKTHSSFSSTVKDKATSEPIRFTRRCISVAPSRETSGELLLGKGPHTHHLLSVHGETEAASFSWTYEEIKEVHKRWWQLRDNAVEIFLTNGRTLLLAFHTTKFRDDVYHNILTSDLPNLLEYGNITALTHLWGSGQISNFEYLTHLNKHSGRSFNDLMQYPVFPFILKDYISETLDLGDSSIYRNLNKPIAVQSKEKEDRYVDNYKYLEEEYRKGAHDDDPMPPVQPYHYGSHYSNSGTVLHFLVRMPPFTKMFLAYQDQSFDIPDRTFHSMNTTWRLSSFESMTDVKELIPEFFYLPEFLVNREGFDFGVRQNSERVNHVNLPPWARNDPRLFILIHRQALESDQVSQTLCQWIDLVFGLKQKGKAAVHAINVFHPATYFGMDVSSVEDPVQRRALETMIKTYGQTPRQLFSASHISRAGPRLSMEGELPAAMGLLVQLAFRETREQVKDIVYPSPLSWIKGLKWGEYVGSPSSPDPAVCFSQPHGERFGSLLALPTRAICGLSRNFCLMMIYSKEQGVRSMHSTDIQWSAILSWGYADNMLRLKSKQSEPPINFIQCSPLHQVTACAWVSDGCQLFTGSRCGVITAYINRFNTTTPTEMEVESRVHLYGHSSEVTSLHVCKPYSILISVSRDGTCILWDLNRLCYVQSLTGHKSPVTAVSASETTGDIATVCDSVGGGSDLRLWTVNGDLIGHVHCREIICSVAFSNQPEGVSVNVITGGLENGVVRLWSTWDLKPVREITFPKSNKPIISLTYSCDGHHLYTANSEGTVMAWCRRDQQRMKLPMFYSFLSSYAAS</sequence>
<feature type="region of interest" description="Disordered" evidence="4">
    <location>
        <begin position="2139"/>
        <end position="2159"/>
    </location>
</feature>
<dbReference type="PROSITE" id="PS50197">
    <property type="entry name" value="BEACH"/>
    <property type="match status" value="1"/>
</dbReference>
<evidence type="ECO:0000256" key="4">
    <source>
        <dbReference type="SAM" id="MobiDB-lite"/>
    </source>
</evidence>
<keyword evidence="2" id="KW-0677">Repeat</keyword>
<feature type="region of interest" description="Disordered" evidence="4">
    <location>
        <begin position="1050"/>
        <end position="1084"/>
    </location>
</feature>
<dbReference type="InterPro" id="IPR001680">
    <property type="entry name" value="WD40_rpt"/>
</dbReference>
<protein>
    <submittedName>
        <fullName evidence="7">Lysosomal trafficking regulator</fullName>
    </submittedName>
</protein>
<dbReference type="Gene3D" id="2.30.29.30">
    <property type="entry name" value="Pleckstrin-homology domain (PH domain)/Phosphotyrosine-binding domain (PTB)"/>
    <property type="match status" value="1"/>
</dbReference>
<dbReference type="Proteomes" id="UP000694395">
    <property type="component" value="Chromosome 16"/>
</dbReference>
<feature type="compositionally biased region" description="Polar residues" evidence="4">
    <location>
        <begin position="161"/>
        <end position="175"/>
    </location>
</feature>
<dbReference type="InterPro" id="IPR023362">
    <property type="entry name" value="PH-BEACH_dom"/>
</dbReference>
<evidence type="ECO:0000313" key="7">
    <source>
        <dbReference type="Ensembl" id="ENSOMYP00000126016.1"/>
    </source>
</evidence>
<organism evidence="7 8">
    <name type="scientific">Oncorhynchus mykiss</name>
    <name type="common">Rainbow trout</name>
    <name type="synonym">Salmo gairdneri</name>
    <dbReference type="NCBI Taxonomy" id="8022"/>
    <lineage>
        <taxon>Eukaryota</taxon>
        <taxon>Metazoa</taxon>
        <taxon>Chordata</taxon>
        <taxon>Craniata</taxon>
        <taxon>Vertebrata</taxon>
        <taxon>Euteleostomi</taxon>
        <taxon>Actinopterygii</taxon>
        <taxon>Neopterygii</taxon>
        <taxon>Teleostei</taxon>
        <taxon>Protacanthopterygii</taxon>
        <taxon>Salmoniformes</taxon>
        <taxon>Salmonidae</taxon>
        <taxon>Salmoninae</taxon>
        <taxon>Oncorhynchus</taxon>
    </lineage>
</organism>
<evidence type="ECO:0000259" key="6">
    <source>
        <dbReference type="PROSITE" id="PS51783"/>
    </source>
</evidence>
<feature type="region of interest" description="Disordered" evidence="4">
    <location>
        <begin position="1460"/>
        <end position="1486"/>
    </location>
</feature>
<keyword evidence="1 3" id="KW-0853">WD repeat</keyword>
<feature type="region of interest" description="Disordered" evidence="4">
    <location>
        <begin position="116"/>
        <end position="188"/>
    </location>
</feature>
<feature type="region of interest" description="Disordered" evidence="4">
    <location>
        <begin position="1166"/>
        <end position="1193"/>
    </location>
</feature>
<evidence type="ECO:0000259" key="5">
    <source>
        <dbReference type="PROSITE" id="PS50197"/>
    </source>
</evidence>
<accession>A0A8L0DM76</accession>
<feature type="compositionally biased region" description="Gly residues" evidence="4">
    <location>
        <begin position="1387"/>
        <end position="1396"/>
    </location>
</feature>
<feature type="region of interest" description="Disordered" evidence="4">
    <location>
        <begin position="934"/>
        <end position="958"/>
    </location>
</feature>
<dbReference type="PROSITE" id="PS50082">
    <property type="entry name" value="WD_REPEATS_2"/>
    <property type="match status" value="1"/>
</dbReference>
<feature type="domain" description="BEACH-type PH" evidence="6">
    <location>
        <begin position="2930"/>
        <end position="3027"/>
    </location>
</feature>
<dbReference type="InterPro" id="IPR000409">
    <property type="entry name" value="BEACH_dom"/>
</dbReference>
<dbReference type="SUPFAM" id="SSF50729">
    <property type="entry name" value="PH domain-like"/>
    <property type="match status" value="1"/>
</dbReference>
<feature type="compositionally biased region" description="Basic and acidic residues" evidence="4">
    <location>
        <begin position="1462"/>
        <end position="1474"/>
    </location>
</feature>
<dbReference type="PROSITE" id="PS50294">
    <property type="entry name" value="WD_REPEATS_REGION"/>
    <property type="match status" value="1"/>
</dbReference>
<reference evidence="7" key="3">
    <citation type="submission" date="2025-09" db="UniProtKB">
        <authorList>
            <consortium name="Ensembl"/>
        </authorList>
    </citation>
    <scope>IDENTIFICATION</scope>
</reference>
<dbReference type="Pfam" id="PF02138">
    <property type="entry name" value="Beach"/>
    <property type="match status" value="1"/>
</dbReference>
<name>A0A8L0DM76_ONCMY</name>
<dbReference type="InterPro" id="IPR015943">
    <property type="entry name" value="WD40/YVTN_repeat-like_dom_sf"/>
</dbReference>
<dbReference type="Ensembl" id="ENSOMYT00000165582.1">
    <property type="protein sequence ID" value="ENSOMYP00000126016.1"/>
    <property type="gene ID" value="ENSOMYG00000027521.2"/>
</dbReference>
<proteinExistence type="predicted"/>
<dbReference type="Gene3D" id="1.10.1540.10">
    <property type="entry name" value="BEACH domain"/>
    <property type="match status" value="1"/>
</dbReference>
<feature type="domain" description="BEACH" evidence="5">
    <location>
        <begin position="3032"/>
        <end position="3334"/>
    </location>
</feature>
<feature type="region of interest" description="Disordered" evidence="4">
    <location>
        <begin position="2066"/>
        <end position="2099"/>
    </location>
</feature>
<dbReference type="PANTHER" id="PTHR13743">
    <property type="entry name" value="BEIGE/BEACH-RELATED"/>
    <property type="match status" value="1"/>
</dbReference>